<feature type="region of interest" description="Disordered" evidence="1">
    <location>
        <begin position="1"/>
        <end position="21"/>
    </location>
</feature>
<dbReference type="GeneTree" id="ENSGT00770000121759"/>
<organism evidence="2 3">
    <name type="scientific">Mus spicilegus</name>
    <name type="common">Mound-building mouse</name>
    <dbReference type="NCBI Taxonomy" id="10103"/>
    <lineage>
        <taxon>Eukaryota</taxon>
        <taxon>Metazoa</taxon>
        <taxon>Chordata</taxon>
        <taxon>Craniata</taxon>
        <taxon>Vertebrata</taxon>
        <taxon>Euteleostomi</taxon>
        <taxon>Mammalia</taxon>
        <taxon>Eutheria</taxon>
        <taxon>Euarchontoglires</taxon>
        <taxon>Glires</taxon>
        <taxon>Rodentia</taxon>
        <taxon>Myomorpha</taxon>
        <taxon>Muroidea</taxon>
        <taxon>Muridae</taxon>
        <taxon>Murinae</taxon>
        <taxon>Mus</taxon>
        <taxon>Mus</taxon>
    </lineage>
</organism>
<sequence>MTPSTLQVLRRGREQEAGGKRSHFSALTDLHACSSHFPGIEGTPLLVLSHAGYFHPHVLCHHRPGGSVLHNLPSLVAWRCRGCEGKDGAEGPSILLADAPVEFCFWSLFGSCVGSSKRPLTTSSNPEAQLISSSVSGCG</sequence>
<dbReference type="Ensembl" id="ENSMSIT00000024030.1">
    <property type="protein sequence ID" value="ENSMSIP00000019019.1"/>
    <property type="gene ID" value="ENSMSIG00000016184.1"/>
</dbReference>
<evidence type="ECO:0000313" key="2">
    <source>
        <dbReference type="Ensembl" id="ENSMSIP00000019019.1"/>
    </source>
</evidence>
<dbReference type="AlphaFoldDB" id="A0A8C6HAF1"/>
<reference evidence="2" key="1">
    <citation type="submission" date="2025-08" db="UniProtKB">
        <authorList>
            <consortium name="Ensembl"/>
        </authorList>
    </citation>
    <scope>IDENTIFICATION</scope>
</reference>
<proteinExistence type="predicted"/>
<keyword evidence="3" id="KW-1185">Reference proteome</keyword>
<protein>
    <submittedName>
        <fullName evidence="2">RIKEN cDNA B230217C12 gene</fullName>
    </submittedName>
</protein>
<dbReference type="Proteomes" id="UP000694415">
    <property type="component" value="Unplaced"/>
</dbReference>
<evidence type="ECO:0000313" key="3">
    <source>
        <dbReference type="Proteomes" id="UP000694415"/>
    </source>
</evidence>
<reference evidence="2" key="2">
    <citation type="submission" date="2025-09" db="UniProtKB">
        <authorList>
            <consortium name="Ensembl"/>
        </authorList>
    </citation>
    <scope>IDENTIFICATION</scope>
</reference>
<evidence type="ECO:0000256" key="1">
    <source>
        <dbReference type="SAM" id="MobiDB-lite"/>
    </source>
</evidence>
<name>A0A8C6HAF1_MUSSI</name>
<accession>A0A8C6HAF1</accession>